<keyword evidence="5" id="KW-1185">Reference proteome</keyword>
<evidence type="ECO:0000256" key="2">
    <source>
        <dbReference type="ARBA" id="ARBA00022679"/>
    </source>
</evidence>
<protein>
    <submittedName>
        <fullName evidence="4">Kaempferol 3-o-beta-d-galactosyltransferase</fullName>
    </submittedName>
</protein>
<evidence type="ECO:0000313" key="5">
    <source>
        <dbReference type="Proteomes" id="UP000237347"/>
    </source>
</evidence>
<sequence length="387" mass="42405">MSMTKSSPDKHVAVLAFSFGSHALSLLTLVRKLAKAVPNSNHSIFSTAKPDEILPNIKAYNVADGVPAGHVLSPNPIEAVELFIKVSPQNFKRGLEVAVAETGKKISCLISDAFLTFALEIAEGLHVPWIPIWLPFPCSLSAHVYTDLIRQRFARLSQMRVSDLPEEVLSEKLEESTFSLMLSQVGLVLPRASAVVLNFYEELNPPLLNRDFKTKFRNVLNVGLFPLSLPSQSDSDLTGCISWLDGQKERSVAYVSFGTVASPPQNELIALAEALEESGIPFLWSLKDNIKSLLPKGFVERTGMQGKIVPWTPQVKVLAHSSIAVFMTHCGSNSVSESVVYGVPLICRPFFGDHHMTGRMVEEVWGVGVKVEGGKWIAQELGTHFGT</sequence>
<evidence type="ECO:0000313" key="4">
    <source>
        <dbReference type="EMBL" id="KAK7856093.1"/>
    </source>
</evidence>
<dbReference type="EMBL" id="PKMF04000039">
    <property type="protein sequence ID" value="KAK7856093.1"/>
    <property type="molecule type" value="Genomic_DNA"/>
</dbReference>
<proteinExistence type="inferred from homology"/>
<comment type="similarity">
    <text evidence="1 3">Belongs to the UDP-glycosyltransferase family.</text>
</comment>
<reference evidence="4 5" key="1">
    <citation type="journal article" date="2018" name="Sci. Data">
        <title>The draft genome sequence of cork oak.</title>
        <authorList>
            <person name="Ramos A.M."/>
            <person name="Usie A."/>
            <person name="Barbosa P."/>
            <person name="Barros P.M."/>
            <person name="Capote T."/>
            <person name="Chaves I."/>
            <person name="Simoes F."/>
            <person name="Abreu I."/>
            <person name="Carrasquinho I."/>
            <person name="Faro C."/>
            <person name="Guimaraes J.B."/>
            <person name="Mendonca D."/>
            <person name="Nobrega F."/>
            <person name="Rodrigues L."/>
            <person name="Saibo N.J.M."/>
            <person name="Varela M.C."/>
            <person name="Egas C."/>
            <person name="Matos J."/>
            <person name="Miguel C.M."/>
            <person name="Oliveira M.M."/>
            <person name="Ricardo C.P."/>
            <person name="Goncalves S."/>
        </authorList>
    </citation>
    <scope>NUCLEOTIDE SEQUENCE [LARGE SCALE GENOMIC DNA]</scope>
    <source>
        <strain evidence="5">cv. HL8</strain>
    </source>
</reference>
<keyword evidence="3" id="KW-0328">Glycosyltransferase</keyword>
<dbReference type="Gene3D" id="3.40.50.2000">
    <property type="entry name" value="Glycogen Phosphorylase B"/>
    <property type="match status" value="2"/>
</dbReference>
<organism evidence="4 5">
    <name type="scientific">Quercus suber</name>
    <name type="common">Cork oak</name>
    <dbReference type="NCBI Taxonomy" id="58331"/>
    <lineage>
        <taxon>Eukaryota</taxon>
        <taxon>Viridiplantae</taxon>
        <taxon>Streptophyta</taxon>
        <taxon>Embryophyta</taxon>
        <taxon>Tracheophyta</taxon>
        <taxon>Spermatophyta</taxon>
        <taxon>Magnoliopsida</taxon>
        <taxon>eudicotyledons</taxon>
        <taxon>Gunneridae</taxon>
        <taxon>Pentapetalae</taxon>
        <taxon>rosids</taxon>
        <taxon>fabids</taxon>
        <taxon>Fagales</taxon>
        <taxon>Fagaceae</taxon>
        <taxon>Quercus</taxon>
    </lineage>
</organism>
<dbReference type="InterPro" id="IPR050481">
    <property type="entry name" value="UDP-glycosyltransf_plant"/>
</dbReference>
<gene>
    <name evidence="4" type="primary">KGLT</name>
    <name evidence="4" type="ORF">CFP56_024942</name>
</gene>
<evidence type="ECO:0000256" key="3">
    <source>
        <dbReference type="RuleBase" id="RU003718"/>
    </source>
</evidence>
<keyword evidence="2 3" id="KW-0808">Transferase</keyword>
<dbReference type="PANTHER" id="PTHR48049:SF27">
    <property type="entry name" value="ANTHOCYANIDIN 3-O-GLUCOSYLTRANSFERASE 7-LIKE ISOFORM X1"/>
    <property type="match status" value="1"/>
</dbReference>
<name>A0AAW0LZS5_QUESU</name>
<dbReference type="GO" id="GO:0035251">
    <property type="term" value="F:UDP-glucosyltransferase activity"/>
    <property type="evidence" value="ECO:0007669"/>
    <property type="project" value="InterPro"/>
</dbReference>
<dbReference type="FunFam" id="3.40.50.2000:FF:000060">
    <property type="entry name" value="Glycosyltransferase"/>
    <property type="match status" value="1"/>
</dbReference>
<dbReference type="PROSITE" id="PS00375">
    <property type="entry name" value="UDPGT"/>
    <property type="match status" value="1"/>
</dbReference>
<dbReference type="Proteomes" id="UP000237347">
    <property type="component" value="Unassembled WGS sequence"/>
</dbReference>
<evidence type="ECO:0000256" key="1">
    <source>
        <dbReference type="ARBA" id="ARBA00009995"/>
    </source>
</evidence>
<dbReference type="Pfam" id="PF00201">
    <property type="entry name" value="UDPGT"/>
    <property type="match status" value="1"/>
</dbReference>
<dbReference type="InterPro" id="IPR002213">
    <property type="entry name" value="UDP_glucos_trans"/>
</dbReference>
<dbReference type="InterPro" id="IPR035595">
    <property type="entry name" value="UDP_glycos_trans_CS"/>
</dbReference>
<dbReference type="SUPFAM" id="SSF53756">
    <property type="entry name" value="UDP-Glycosyltransferase/glycogen phosphorylase"/>
    <property type="match status" value="1"/>
</dbReference>
<accession>A0AAW0LZS5</accession>
<dbReference type="CDD" id="cd03784">
    <property type="entry name" value="GT1_Gtf-like"/>
    <property type="match status" value="1"/>
</dbReference>
<dbReference type="AlphaFoldDB" id="A0AAW0LZS5"/>
<dbReference type="PANTHER" id="PTHR48049">
    <property type="entry name" value="GLYCOSYLTRANSFERASE"/>
    <property type="match status" value="1"/>
</dbReference>
<comment type="caution">
    <text evidence="4">The sequence shown here is derived from an EMBL/GenBank/DDBJ whole genome shotgun (WGS) entry which is preliminary data.</text>
</comment>